<feature type="compositionally biased region" description="Polar residues" evidence="1">
    <location>
        <begin position="611"/>
        <end position="620"/>
    </location>
</feature>
<evidence type="ECO:0000256" key="1">
    <source>
        <dbReference type="SAM" id="MobiDB-lite"/>
    </source>
</evidence>
<protein>
    <submittedName>
        <fullName evidence="2">Uncharacterized protein</fullName>
    </submittedName>
</protein>
<dbReference type="VEuPathDB" id="TriTrypDB:LpyrH10_01_2490"/>
<feature type="compositionally biased region" description="Low complexity" evidence="1">
    <location>
        <begin position="478"/>
        <end position="491"/>
    </location>
</feature>
<organism evidence="2 3">
    <name type="scientific">Leptomonas pyrrhocoris</name>
    <name type="common">Firebug parasite</name>
    <dbReference type="NCBI Taxonomy" id="157538"/>
    <lineage>
        <taxon>Eukaryota</taxon>
        <taxon>Discoba</taxon>
        <taxon>Euglenozoa</taxon>
        <taxon>Kinetoplastea</taxon>
        <taxon>Metakinetoplastina</taxon>
        <taxon>Trypanosomatida</taxon>
        <taxon>Trypanosomatidae</taxon>
        <taxon>Leishmaniinae</taxon>
        <taxon>Leptomonas</taxon>
    </lineage>
</organism>
<dbReference type="Proteomes" id="UP000037923">
    <property type="component" value="Unassembled WGS sequence"/>
</dbReference>
<dbReference type="GeneID" id="26900547"/>
<dbReference type="AlphaFoldDB" id="A0A0N0E021"/>
<name>A0A0N0E021_LEPPY</name>
<feature type="region of interest" description="Disordered" evidence="1">
    <location>
        <begin position="126"/>
        <end position="149"/>
    </location>
</feature>
<keyword evidence="3" id="KW-1185">Reference proteome</keyword>
<feature type="compositionally biased region" description="Low complexity" evidence="1">
    <location>
        <begin position="388"/>
        <end position="404"/>
    </location>
</feature>
<reference evidence="2 3" key="1">
    <citation type="submission" date="2015-07" db="EMBL/GenBank/DDBJ databases">
        <title>High-quality genome of monoxenous trypanosomatid Leptomonas pyrrhocoris.</title>
        <authorList>
            <person name="Flegontov P."/>
            <person name="Butenko A."/>
            <person name="Firsov S."/>
            <person name="Vlcek C."/>
            <person name="Logacheva M.D."/>
            <person name="Field M."/>
            <person name="Filatov D."/>
            <person name="Flegontova O."/>
            <person name="Gerasimov E."/>
            <person name="Jackson A.P."/>
            <person name="Kelly S."/>
            <person name="Opperdoes F."/>
            <person name="O'Reilly A."/>
            <person name="Votypka J."/>
            <person name="Yurchenko V."/>
            <person name="Lukes J."/>
        </authorList>
    </citation>
    <scope>NUCLEOTIDE SEQUENCE [LARGE SCALE GENOMIC DNA]</scope>
    <source>
        <strain evidence="2">H10</strain>
    </source>
</reference>
<proteinExistence type="predicted"/>
<feature type="region of interest" description="Disordered" evidence="1">
    <location>
        <begin position="533"/>
        <end position="569"/>
    </location>
</feature>
<feature type="compositionally biased region" description="Low complexity" evidence="1">
    <location>
        <begin position="621"/>
        <end position="641"/>
    </location>
</feature>
<dbReference type="EMBL" id="LGTL01000001">
    <property type="protein sequence ID" value="KPA85951.1"/>
    <property type="molecule type" value="Genomic_DNA"/>
</dbReference>
<feature type="compositionally biased region" description="Polar residues" evidence="1">
    <location>
        <begin position="500"/>
        <end position="510"/>
    </location>
</feature>
<comment type="caution">
    <text evidence="2">The sequence shown here is derived from an EMBL/GenBank/DDBJ whole genome shotgun (WGS) entry which is preliminary data.</text>
</comment>
<accession>A0A0N0E021</accession>
<gene>
    <name evidence="2" type="ORF">ABB37_00249</name>
</gene>
<dbReference type="OMA" id="MQRLRMV"/>
<dbReference type="RefSeq" id="XP_015664390.1">
    <property type="nucleotide sequence ID" value="XM_015796382.1"/>
</dbReference>
<evidence type="ECO:0000313" key="2">
    <source>
        <dbReference type="EMBL" id="KPA85951.1"/>
    </source>
</evidence>
<feature type="region of interest" description="Disordered" evidence="1">
    <location>
        <begin position="380"/>
        <end position="407"/>
    </location>
</feature>
<sequence>MANPYADPTSIDYILQRAQDELRRGENQHLRAAEAQYTNHVKELLGNLERYLETCGVQLPAEVITGSEATAAAAAAFDEPNVHREAVRSSLSSQAAVGLLGGPHIYLPLHKRSLSASAAPNNVCGYRDSQSGNGPLAGENPHPRVGWNTLATPTEASQLDHSTDERRAEFATNAAAAALRYVRSEPAGGGLMTSLGSHDIHSPVSPQLRQEMARRLSSANAEDDCRRSENDSVIGNSFNWQHVQQLHTHPQVASLDVVSLREGQGSSMVRGSSPLVATVCSPPPMHAQQQRTPFTAALVNSSNPHPSPQAAVAHARSVSLNAVAASNGAHVGSGTDTWGDFGQFVQSITESRINGNWATLPSATAAAVCSSPATCISDSNNGGPISPAETTATTRTRENTNTTTDKSTSTNAYVIGAASTAAVPETSFQLPHVLVTANSPFATSPNDLQSSLQQQSQAVARRVVHSPLGVDPDAPPSAARRGAGNTRGGFAESPHRQPLATETNSMSIHSPSLTRQAAYGAGSNAVRALAVATTETDVEKENSAQVGPAEHIPSPPPQHRPGSPLLLAPPATMVTAPMQHVASPSITEYLPYGKGGSPYFPHILRVCTSATSSNPRTQLNSPSQPVSRKSSSSRSASPPQEQRYDTARGSADAGVQKPFPIPPPSQRTVDAAAAVRIQEKKQLMRRLRGILDKFSSPSATPSVITSLADTGSHSVSVNGGGGDPWRVKTPPATAPGVVTAPLFNQGQGGVRAIAAGTPPEQNHFFTVGTATYPPAYTRRTPVLYPLNTEQALHGQRSSLFVEESDTAEHHATSLVKANLQPRTPSSQDMGSLPIGLCSDTRPPNSSMQPHNSVNGTASGGVEVGHCTTTYSTAALAYAASTVSLPYASANDATPLSGEYKAPPVKGAGPVDACRYVRSPNQKVPTGLCRDEDHPHGADIDGRRRDNYEECRVFAARDRDGKPRQNAGEVGCEEKLQLMQRLRTMLSRPDE</sequence>
<feature type="region of interest" description="Disordered" evidence="1">
    <location>
        <begin position="467"/>
        <end position="510"/>
    </location>
</feature>
<evidence type="ECO:0000313" key="3">
    <source>
        <dbReference type="Proteomes" id="UP000037923"/>
    </source>
</evidence>
<feature type="region of interest" description="Disordered" evidence="1">
    <location>
        <begin position="611"/>
        <end position="667"/>
    </location>
</feature>
<dbReference type="OrthoDB" id="266236at2759"/>